<reference evidence="6" key="1">
    <citation type="journal article" date="2019" name="Int. J. Syst. Evol. Microbiol.">
        <title>The Global Catalogue of Microorganisms (GCM) 10K type strain sequencing project: providing services to taxonomists for standard genome sequencing and annotation.</title>
        <authorList>
            <consortium name="The Broad Institute Genomics Platform"/>
            <consortium name="The Broad Institute Genome Sequencing Center for Infectious Disease"/>
            <person name="Wu L."/>
            <person name="Ma J."/>
        </authorList>
    </citation>
    <scope>NUCLEOTIDE SEQUENCE [LARGE SCALE GENOMIC DNA]</scope>
    <source>
        <strain evidence="6">JCM 9377</strain>
    </source>
</reference>
<evidence type="ECO:0000259" key="4">
    <source>
        <dbReference type="PROSITE" id="PS51462"/>
    </source>
</evidence>
<dbReference type="Proteomes" id="UP001501237">
    <property type="component" value="Unassembled WGS sequence"/>
</dbReference>
<keyword evidence="6" id="KW-1185">Reference proteome</keyword>
<feature type="domain" description="Nudix hydrolase" evidence="4">
    <location>
        <begin position="10"/>
        <end position="139"/>
    </location>
</feature>
<protein>
    <recommendedName>
        <fullName evidence="4">Nudix hydrolase domain-containing protein</fullName>
    </recommendedName>
</protein>
<gene>
    <name evidence="5" type="ORF">GCM10010468_00280</name>
</gene>
<comment type="cofactor">
    <cofactor evidence="1">
        <name>Mg(2+)</name>
        <dbReference type="ChEBI" id="CHEBI:18420"/>
    </cofactor>
</comment>
<evidence type="ECO:0000256" key="1">
    <source>
        <dbReference type="ARBA" id="ARBA00001946"/>
    </source>
</evidence>
<dbReference type="PANTHER" id="PTHR43046">
    <property type="entry name" value="GDP-MANNOSE MANNOSYL HYDROLASE"/>
    <property type="match status" value="1"/>
</dbReference>
<evidence type="ECO:0000256" key="3">
    <source>
        <dbReference type="ARBA" id="ARBA00022842"/>
    </source>
</evidence>
<evidence type="ECO:0000313" key="5">
    <source>
        <dbReference type="EMBL" id="GAA3191776.1"/>
    </source>
</evidence>
<dbReference type="Pfam" id="PF00293">
    <property type="entry name" value="NUDIX"/>
    <property type="match status" value="1"/>
</dbReference>
<sequence length="158" mass="16904">MDPEYLATLPRTRGAAAALLLDEQDRILLVKPTYKDGWSLPGGVIELGESPLAACVRECAEELGLVPRLNGILCYDWAPPTGPVDATNVWVFGGIVTADEVARIVLPPDELSAHRLARPDELGELLPPHVARRVTACLDAAGPLYLENGLLPTCTSEA</sequence>
<keyword evidence="2" id="KW-0378">Hydrolase</keyword>
<dbReference type="EMBL" id="BAAAUV010000001">
    <property type="protein sequence ID" value="GAA3191776.1"/>
    <property type="molecule type" value="Genomic_DNA"/>
</dbReference>
<organism evidence="5 6">
    <name type="scientific">Actinocorallia longicatena</name>
    <dbReference type="NCBI Taxonomy" id="111803"/>
    <lineage>
        <taxon>Bacteria</taxon>
        <taxon>Bacillati</taxon>
        <taxon>Actinomycetota</taxon>
        <taxon>Actinomycetes</taxon>
        <taxon>Streptosporangiales</taxon>
        <taxon>Thermomonosporaceae</taxon>
        <taxon>Actinocorallia</taxon>
    </lineage>
</organism>
<dbReference type="Gene3D" id="3.90.79.10">
    <property type="entry name" value="Nucleoside Triphosphate Pyrophosphohydrolase"/>
    <property type="match status" value="1"/>
</dbReference>
<evidence type="ECO:0000313" key="6">
    <source>
        <dbReference type="Proteomes" id="UP001501237"/>
    </source>
</evidence>
<keyword evidence="3" id="KW-0460">Magnesium</keyword>
<dbReference type="SUPFAM" id="SSF55811">
    <property type="entry name" value="Nudix"/>
    <property type="match status" value="1"/>
</dbReference>
<dbReference type="CDD" id="cd18876">
    <property type="entry name" value="NUDIX_Hydrolase"/>
    <property type="match status" value="1"/>
</dbReference>
<accession>A0ABP6PUV4</accession>
<comment type="caution">
    <text evidence="5">The sequence shown here is derived from an EMBL/GenBank/DDBJ whole genome shotgun (WGS) entry which is preliminary data.</text>
</comment>
<dbReference type="RefSeq" id="WP_344821013.1">
    <property type="nucleotide sequence ID" value="NZ_BAAAUV010000001.1"/>
</dbReference>
<dbReference type="InterPro" id="IPR020476">
    <property type="entry name" value="Nudix_hydrolase"/>
</dbReference>
<dbReference type="PANTHER" id="PTHR43046:SF12">
    <property type="entry name" value="GDP-MANNOSE MANNOSYL HYDROLASE"/>
    <property type="match status" value="1"/>
</dbReference>
<name>A0ABP6PUV4_9ACTN</name>
<dbReference type="InterPro" id="IPR000086">
    <property type="entry name" value="NUDIX_hydrolase_dom"/>
</dbReference>
<dbReference type="InterPro" id="IPR015797">
    <property type="entry name" value="NUDIX_hydrolase-like_dom_sf"/>
</dbReference>
<proteinExistence type="predicted"/>
<evidence type="ECO:0000256" key="2">
    <source>
        <dbReference type="ARBA" id="ARBA00022801"/>
    </source>
</evidence>
<dbReference type="PROSITE" id="PS51462">
    <property type="entry name" value="NUDIX"/>
    <property type="match status" value="1"/>
</dbReference>
<dbReference type="PRINTS" id="PR00502">
    <property type="entry name" value="NUDIXFAMILY"/>
</dbReference>